<dbReference type="EMBL" id="DXBZ01000154">
    <property type="protein sequence ID" value="HIZ18953.1"/>
    <property type="molecule type" value="Genomic_DNA"/>
</dbReference>
<keyword evidence="2" id="KW-0732">Signal</keyword>
<accession>A0A9D2DL69</accession>
<evidence type="ECO:0000313" key="5">
    <source>
        <dbReference type="Proteomes" id="UP000824029"/>
    </source>
</evidence>
<reference evidence="4" key="2">
    <citation type="submission" date="2021-04" db="EMBL/GenBank/DDBJ databases">
        <authorList>
            <person name="Gilroy R."/>
        </authorList>
    </citation>
    <scope>NUCLEOTIDE SEQUENCE</scope>
    <source>
        <strain evidence="4">ChiHecolR3B27-1887</strain>
    </source>
</reference>
<gene>
    <name evidence="4" type="ORF">IAA22_07590</name>
</gene>
<feature type="region of interest" description="Disordered" evidence="1">
    <location>
        <begin position="214"/>
        <end position="249"/>
    </location>
</feature>
<comment type="caution">
    <text evidence="4">The sequence shown here is derived from an EMBL/GenBank/DDBJ whole genome shotgun (WGS) entry which is preliminary data.</text>
</comment>
<protein>
    <recommendedName>
        <fullName evidence="3">SAF domain-containing protein</fullName>
    </recommendedName>
</protein>
<evidence type="ECO:0000256" key="1">
    <source>
        <dbReference type="SAM" id="MobiDB-lite"/>
    </source>
</evidence>
<feature type="chain" id="PRO_5038562456" description="SAF domain-containing protein" evidence="2">
    <location>
        <begin position="24"/>
        <end position="249"/>
    </location>
</feature>
<feature type="compositionally biased region" description="Acidic residues" evidence="1">
    <location>
        <begin position="229"/>
        <end position="249"/>
    </location>
</feature>
<dbReference type="SMART" id="SM00858">
    <property type="entry name" value="SAF"/>
    <property type="match status" value="1"/>
</dbReference>
<evidence type="ECO:0000259" key="3">
    <source>
        <dbReference type="SMART" id="SM00858"/>
    </source>
</evidence>
<evidence type="ECO:0000313" key="4">
    <source>
        <dbReference type="EMBL" id="HIZ18953.1"/>
    </source>
</evidence>
<dbReference type="CDD" id="cd11614">
    <property type="entry name" value="SAF_CpaB_FlgA_like"/>
    <property type="match status" value="1"/>
</dbReference>
<feature type="domain" description="SAF" evidence="3">
    <location>
        <begin position="48"/>
        <end position="110"/>
    </location>
</feature>
<dbReference type="Pfam" id="PF08666">
    <property type="entry name" value="SAF"/>
    <property type="match status" value="1"/>
</dbReference>
<dbReference type="InterPro" id="IPR013974">
    <property type="entry name" value="SAF"/>
</dbReference>
<reference evidence="4" key="1">
    <citation type="journal article" date="2021" name="PeerJ">
        <title>Extensive microbial diversity within the chicken gut microbiome revealed by metagenomics and culture.</title>
        <authorList>
            <person name="Gilroy R."/>
            <person name="Ravi A."/>
            <person name="Getino M."/>
            <person name="Pursley I."/>
            <person name="Horton D.L."/>
            <person name="Alikhan N.F."/>
            <person name="Baker D."/>
            <person name="Gharbi K."/>
            <person name="Hall N."/>
            <person name="Watson M."/>
            <person name="Adriaenssens E.M."/>
            <person name="Foster-Nyarko E."/>
            <person name="Jarju S."/>
            <person name="Secka A."/>
            <person name="Antonio M."/>
            <person name="Oren A."/>
            <person name="Chaudhuri R.R."/>
            <person name="La Ragione R."/>
            <person name="Hildebrand F."/>
            <person name="Pallen M.J."/>
        </authorList>
    </citation>
    <scope>NUCLEOTIDE SEQUENCE</scope>
    <source>
        <strain evidence="4">ChiHecolR3B27-1887</strain>
    </source>
</reference>
<proteinExistence type="predicted"/>
<evidence type="ECO:0000256" key="2">
    <source>
        <dbReference type="SAM" id="SignalP"/>
    </source>
</evidence>
<dbReference type="Proteomes" id="UP000824029">
    <property type="component" value="Unassembled WGS sequence"/>
</dbReference>
<sequence length="249" mass="25620">MNRRLRLVASGACALLSAALCLAYGEHVRSQSERLREEALERYGGEVVTLVVATEGIEVGESVSRVNVAEREWLVDLAPADAVTGLDSVLGTEVSVPVAAGVPLTELNFRDSAESVEVPPDRVALSVPLDDDLGVPPGTAVGASLAAYEADEDGVRMISEDVRVLAVPQTGTGLMGSGSITVAVAPDDVARLLAASDAGCLRLALPGDEALALAEGEQSAPESVPAEKDGEDEAEDGEAEDTTGEDDVS</sequence>
<organism evidence="4 5">
    <name type="scientific">Candidatus Olsenella stercoravium</name>
    <dbReference type="NCBI Taxonomy" id="2838713"/>
    <lineage>
        <taxon>Bacteria</taxon>
        <taxon>Bacillati</taxon>
        <taxon>Actinomycetota</taxon>
        <taxon>Coriobacteriia</taxon>
        <taxon>Coriobacteriales</taxon>
        <taxon>Atopobiaceae</taxon>
        <taxon>Olsenella</taxon>
    </lineage>
</organism>
<feature type="signal peptide" evidence="2">
    <location>
        <begin position="1"/>
        <end position="23"/>
    </location>
</feature>
<dbReference type="AlphaFoldDB" id="A0A9D2DL69"/>
<name>A0A9D2DL69_9ACTN</name>